<dbReference type="Proteomes" id="UP000015095">
    <property type="component" value="Segment"/>
</dbReference>
<proteinExistence type="predicted"/>
<evidence type="ECO:0000313" key="1">
    <source>
        <dbReference type="EMBL" id="AGR47621.2"/>
    </source>
</evidence>
<name>S5M6F0_9CAUD</name>
<reference evidence="1 2" key="1">
    <citation type="journal article" date="2013" name="Genome Announc.">
        <title>Complete Genome Sequences of Five Paenibacillus larvae Bacteriophages.</title>
        <authorList>
            <person name="Sheflo M.A."/>
            <person name="Gardner A.V."/>
            <person name="Merrill B.D."/>
            <person name="Fisher J.N."/>
            <person name="Lunt B.L."/>
            <person name="Breakwell D.P."/>
            <person name="Grose J.H."/>
            <person name="Burnett S.H."/>
        </authorList>
    </citation>
    <scope>NUCLEOTIDE SEQUENCE [LARGE SCALE GENOMIC DNA]</scope>
</reference>
<evidence type="ECO:0000313" key="2">
    <source>
        <dbReference type="Proteomes" id="UP000015095"/>
    </source>
</evidence>
<sequence length="39" mass="4216">MNKQIAKTISKGLGTLGKVYTKFAKVSIGNPVAPKELRK</sequence>
<dbReference type="KEGG" id="vg:18989749"/>
<dbReference type="RefSeq" id="YP_008858682.1">
    <property type="nucleotide sequence ID" value="NC_022980.1"/>
</dbReference>
<organism evidence="1 2">
    <name type="scientific">Brevibacillus phage Davies</name>
    <dbReference type="NCBI Taxonomy" id="1296662"/>
    <lineage>
        <taxon>Viruses</taxon>
        <taxon>Duplodnaviria</taxon>
        <taxon>Heunggongvirae</taxon>
        <taxon>Uroviricota</taxon>
        <taxon>Caudoviricetes</taxon>
        <taxon>Abouovirus</taxon>
        <taxon>Abouovirus davies</taxon>
    </lineage>
</organism>
<dbReference type="EMBL" id="KC595518">
    <property type="protein sequence ID" value="AGR47621.2"/>
    <property type="molecule type" value="Genomic_DNA"/>
</dbReference>
<keyword evidence="2" id="KW-1185">Reference proteome</keyword>
<protein>
    <submittedName>
        <fullName evidence="1">Uncharacterized protein</fullName>
    </submittedName>
</protein>
<gene>
    <name evidence="1" type="ORF">DAVIES_47</name>
</gene>
<accession>S5M6F0</accession>
<dbReference type="GeneID" id="18989749"/>